<protein>
    <submittedName>
        <fullName evidence="12">Carbohydrate porin</fullName>
    </submittedName>
</protein>
<evidence type="ECO:0000256" key="4">
    <source>
        <dbReference type="ARBA" id="ARBA00022452"/>
    </source>
</evidence>
<feature type="chain" id="PRO_5045966106" evidence="11">
    <location>
        <begin position="22"/>
        <end position="476"/>
    </location>
</feature>
<gene>
    <name evidence="12" type="ORF">ACFODT_12780</name>
</gene>
<keyword evidence="6" id="KW-0406">Ion transport</keyword>
<dbReference type="Gene3D" id="2.40.170.10">
    <property type="entry name" value="Porin, LamB type"/>
    <property type="match status" value="1"/>
</dbReference>
<dbReference type="InterPro" id="IPR003192">
    <property type="entry name" value="Porin_LamB"/>
</dbReference>
<comment type="subcellular location">
    <subcellularLocation>
        <location evidence="1">Cell outer membrane</location>
        <topology evidence="1">Multi-pass membrane protein</topology>
    </subcellularLocation>
</comment>
<dbReference type="PANTHER" id="PTHR38762:SF1">
    <property type="entry name" value="CRYPTIC OUTER MEMBRANE PORIN BGLH-RELATED"/>
    <property type="match status" value="1"/>
</dbReference>
<evidence type="ECO:0000256" key="2">
    <source>
        <dbReference type="ARBA" id="ARBA00007055"/>
    </source>
</evidence>
<dbReference type="RefSeq" id="WP_123015900.1">
    <property type="nucleotide sequence ID" value="NZ_AP024911.1"/>
</dbReference>
<feature type="compositionally biased region" description="Polar residues" evidence="10">
    <location>
        <begin position="51"/>
        <end position="66"/>
    </location>
</feature>
<dbReference type="Pfam" id="PF02264">
    <property type="entry name" value="LamB"/>
    <property type="match status" value="1"/>
</dbReference>
<evidence type="ECO:0000256" key="7">
    <source>
        <dbReference type="ARBA" id="ARBA00023114"/>
    </source>
</evidence>
<comment type="similarity">
    <text evidence="2">Belongs to the porin LamB (TC 1.B.3) family.</text>
</comment>
<keyword evidence="8" id="KW-0472">Membrane</keyword>
<name>A0ABV7CD23_9VIBR</name>
<keyword evidence="13" id="KW-1185">Reference proteome</keyword>
<dbReference type="SUPFAM" id="SSF56935">
    <property type="entry name" value="Porins"/>
    <property type="match status" value="1"/>
</dbReference>
<dbReference type="Proteomes" id="UP001595384">
    <property type="component" value="Unassembled WGS sequence"/>
</dbReference>
<feature type="region of interest" description="Disordered" evidence="10">
    <location>
        <begin position="43"/>
        <end position="66"/>
    </location>
</feature>
<reference evidence="13" key="1">
    <citation type="journal article" date="2019" name="Int. J. Syst. Evol. Microbiol.">
        <title>The Global Catalogue of Microorganisms (GCM) 10K type strain sequencing project: providing services to taxonomists for standard genome sequencing and annotation.</title>
        <authorList>
            <consortium name="The Broad Institute Genomics Platform"/>
            <consortium name="The Broad Institute Genome Sequencing Center for Infectious Disease"/>
            <person name="Wu L."/>
            <person name="Ma J."/>
        </authorList>
    </citation>
    <scope>NUCLEOTIDE SEQUENCE [LARGE SCALE GENOMIC DNA]</scope>
    <source>
        <strain evidence="13">KCTC 62784</strain>
    </source>
</reference>
<evidence type="ECO:0000256" key="1">
    <source>
        <dbReference type="ARBA" id="ARBA00004571"/>
    </source>
</evidence>
<keyword evidence="7" id="KW-0626">Porin</keyword>
<organism evidence="12 13">
    <name type="scientific">Vibrio zhugei</name>
    <dbReference type="NCBI Taxonomy" id="2479546"/>
    <lineage>
        <taxon>Bacteria</taxon>
        <taxon>Pseudomonadati</taxon>
        <taxon>Pseudomonadota</taxon>
        <taxon>Gammaproteobacteria</taxon>
        <taxon>Vibrionales</taxon>
        <taxon>Vibrionaceae</taxon>
        <taxon>Vibrio</taxon>
    </lineage>
</organism>
<comment type="caution">
    <text evidence="12">The sequence shown here is derived from an EMBL/GenBank/DDBJ whole genome shotgun (WGS) entry which is preliminary data.</text>
</comment>
<evidence type="ECO:0000313" key="12">
    <source>
        <dbReference type="EMBL" id="MFC3024698.1"/>
    </source>
</evidence>
<dbReference type="PANTHER" id="PTHR38762">
    <property type="entry name" value="CRYPTIC OUTER MEMBRANE PORIN BGLH-RELATED"/>
    <property type="match status" value="1"/>
</dbReference>
<proteinExistence type="inferred from homology"/>
<evidence type="ECO:0000256" key="6">
    <source>
        <dbReference type="ARBA" id="ARBA00023065"/>
    </source>
</evidence>
<evidence type="ECO:0000256" key="10">
    <source>
        <dbReference type="SAM" id="MobiDB-lite"/>
    </source>
</evidence>
<keyword evidence="11" id="KW-0732">Signal</keyword>
<dbReference type="EMBL" id="JBHRSE010000086">
    <property type="protein sequence ID" value="MFC3024698.1"/>
    <property type="molecule type" value="Genomic_DNA"/>
</dbReference>
<accession>A0ABV7CD23</accession>
<keyword evidence="3" id="KW-0813">Transport</keyword>
<keyword evidence="4" id="KW-1134">Transmembrane beta strand</keyword>
<evidence type="ECO:0000256" key="5">
    <source>
        <dbReference type="ARBA" id="ARBA00022692"/>
    </source>
</evidence>
<evidence type="ECO:0000256" key="9">
    <source>
        <dbReference type="ARBA" id="ARBA00023237"/>
    </source>
</evidence>
<dbReference type="InterPro" id="IPR050286">
    <property type="entry name" value="G_neg_Bact_CarbUptk_Porin"/>
</dbReference>
<evidence type="ECO:0000313" key="13">
    <source>
        <dbReference type="Proteomes" id="UP001595384"/>
    </source>
</evidence>
<evidence type="ECO:0000256" key="8">
    <source>
        <dbReference type="ARBA" id="ARBA00023136"/>
    </source>
</evidence>
<keyword evidence="5" id="KW-0812">Transmembrane</keyword>
<evidence type="ECO:0000256" key="3">
    <source>
        <dbReference type="ARBA" id="ARBA00022448"/>
    </source>
</evidence>
<dbReference type="InterPro" id="IPR036998">
    <property type="entry name" value="Porin_LamB_sf"/>
</dbReference>
<evidence type="ECO:0000256" key="11">
    <source>
        <dbReference type="SAM" id="SignalP"/>
    </source>
</evidence>
<sequence length="476" mass="52385">MKIKALTLAIATLLPMSSAWAAPTMAELEQRIDELQARLEQNEDAQRMQTKEQQGIQTAQQRATQEPTNPVFEFKGYARSGLLVNEDHQGATGTGPYMTAAGALGAPVGRLGLEDDNYLEANFIHNRQLDNGSNARFHLMLADGVETSNDWTADESDLNVRQVYSELTGLPTFTGAFSNATVWAGKRFDRDNFDIHFMDSDVIFLAGTGAGVYDVQLGDDWKANFSIYGRDFGSVESAGTDIENYIATMNNRIGPWQVMLSAMDSKDNDRVTADAPASKRANHGFHALFAYHADSFYGINPGMSKTGMLIGSGLGAQLKAVGSDGNLNDDAKAVRIFSFGTTAINDTWSVAPAFMAEYSEDRILDHDKYTWATMNVRVSQAFNENFEMVYEGSYQYMDLDNSNKSAQGGYYKATIAPTLKLATAAGFFDRPELRFAVSYVDWSSDLDNYAVSMKSDTPTMGNGGETLFALQMETWF</sequence>
<keyword evidence="9" id="KW-0998">Cell outer membrane</keyword>
<feature type="signal peptide" evidence="11">
    <location>
        <begin position="1"/>
        <end position="21"/>
    </location>
</feature>